<organism evidence="2 3">
    <name type="scientific">Gaopeijia maritima</name>
    <dbReference type="NCBI Taxonomy" id="3119007"/>
    <lineage>
        <taxon>Bacteria</taxon>
        <taxon>Pseudomonadati</taxon>
        <taxon>Gemmatimonadota</taxon>
        <taxon>Longimicrobiia</taxon>
        <taxon>Gaopeijiales</taxon>
        <taxon>Gaopeijiaceae</taxon>
        <taxon>Gaopeijia</taxon>
    </lineage>
</organism>
<name>A0ABU9E8W3_9BACT</name>
<dbReference type="InterPro" id="IPR013783">
    <property type="entry name" value="Ig-like_fold"/>
</dbReference>
<dbReference type="Gene3D" id="2.60.40.10">
    <property type="entry name" value="Immunoglobulins"/>
    <property type="match status" value="1"/>
</dbReference>
<evidence type="ECO:0000313" key="3">
    <source>
        <dbReference type="Proteomes" id="UP001484239"/>
    </source>
</evidence>
<evidence type="ECO:0008006" key="4">
    <source>
        <dbReference type="Google" id="ProtNLM"/>
    </source>
</evidence>
<evidence type="ECO:0000256" key="1">
    <source>
        <dbReference type="SAM" id="MobiDB-lite"/>
    </source>
</evidence>
<dbReference type="PROSITE" id="PS51257">
    <property type="entry name" value="PROKAR_LIPOPROTEIN"/>
    <property type="match status" value="1"/>
</dbReference>
<proteinExistence type="predicted"/>
<protein>
    <recommendedName>
        <fullName evidence="4">N-formylglutamate amidohydrolase</fullName>
    </recommendedName>
</protein>
<accession>A0ABU9E8W3</accession>
<feature type="region of interest" description="Disordered" evidence="1">
    <location>
        <begin position="317"/>
        <end position="342"/>
    </location>
</feature>
<gene>
    <name evidence="2" type="ORF">WI372_06010</name>
</gene>
<sequence length="405" mass="43203">MPRLTPFFALVPLVTTLACEDSRPVEPVEESMLRVVSGDGQSGLIGVPLSDSLVIEVRDENGPRSNVSVTFTALGGGTFSPPAATTDAAGRAMALWIPGEGADSVEASALGDRITASATGARAGPTTTWMGRNDYVEYRAGTLPLVLSAPHGGTMEPAEIPDRSWGTTVRDIYTDELAYAIADALEARTGERPHLIVSHLHRRKLDPNREIVEAAQDNPRAQQTWREFQALIEHASDRVEEEFGEGYYIDLHGHGHEIQRIELGYLLGATTLGLSDQALDAGGYADNTSVPALVASSGAALSVLLRGPDALGTLLEDRGLPTTPSAQQPGPGDNPFFSGGYNTRRHGSFDGGPISGVQIELNYFGVRDTPEHRALFAERLADALAAYLPRWYPSQPTGVSASPPR</sequence>
<evidence type="ECO:0000313" key="2">
    <source>
        <dbReference type="EMBL" id="MEK9500524.1"/>
    </source>
</evidence>
<dbReference type="Proteomes" id="UP001484239">
    <property type="component" value="Unassembled WGS sequence"/>
</dbReference>
<reference evidence="2 3" key="1">
    <citation type="submission" date="2024-02" db="EMBL/GenBank/DDBJ databases">
        <title>A novel Gemmatimonadota bacterium.</title>
        <authorList>
            <person name="Du Z.-J."/>
            <person name="Ye Y.-Q."/>
        </authorList>
    </citation>
    <scope>NUCLEOTIDE SEQUENCE [LARGE SCALE GENOMIC DNA]</scope>
    <source>
        <strain evidence="2 3">DH-20</strain>
    </source>
</reference>
<dbReference type="InterPro" id="IPR008964">
    <property type="entry name" value="Invasin/intimin_cell_adhesion"/>
</dbReference>
<keyword evidence="3" id="KW-1185">Reference proteome</keyword>
<dbReference type="EMBL" id="JBBHLI010000002">
    <property type="protein sequence ID" value="MEK9500524.1"/>
    <property type="molecule type" value="Genomic_DNA"/>
</dbReference>
<dbReference type="SUPFAM" id="SSF49373">
    <property type="entry name" value="Invasin/intimin cell-adhesion fragments"/>
    <property type="match status" value="1"/>
</dbReference>
<comment type="caution">
    <text evidence="2">The sequence shown here is derived from an EMBL/GenBank/DDBJ whole genome shotgun (WGS) entry which is preliminary data.</text>
</comment>
<dbReference type="SUPFAM" id="SSF53187">
    <property type="entry name" value="Zn-dependent exopeptidases"/>
    <property type="match status" value="1"/>
</dbReference>
<dbReference type="Gene3D" id="3.40.630.40">
    <property type="entry name" value="Zn-dependent exopeptidases"/>
    <property type="match status" value="1"/>
</dbReference>
<dbReference type="RefSeq" id="WP_405274738.1">
    <property type="nucleotide sequence ID" value="NZ_JBBHLI010000002.1"/>
</dbReference>